<keyword evidence="11" id="KW-1185">Reference proteome</keyword>
<dbReference type="eggNOG" id="COG1538">
    <property type="taxonomic scope" value="Bacteria"/>
</dbReference>
<evidence type="ECO:0000259" key="9">
    <source>
        <dbReference type="Pfam" id="PF24125"/>
    </source>
</evidence>
<reference evidence="10 11" key="2">
    <citation type="journal article" date="2011" name="J. Bacteriol.">
        <title>Genomes of three methylotrophs from a single niche uncover genetic and metabolic divergence of Methylophilaceae.</title>
        <authorList>
            <person name="Lapidus A."/>
            <person name="Clum A."/>
            <person name="Labutti K."/>
            <person name="Kaluzhnaya M.G."/>
            <person name="Lim S."/>
            <person name="Beck D.A."/>
            <person name="Glavina Del Rio T."/>
            <person name="Nolan M."/>
            <person name="Mavromatis K."/>
            <person name="Huntemann M."/>
            <person name="Lucas S."/>
            <person name="Lidstrom M.E."/>
            <person name="Ivanova N."/>
            <person name="Chistoserdova L."/>
        </authorList>
    </citation>
    <scope>NUCLEOTIDE SEQUENCE [LARGE SCALE GENOMIC DNA]</scope>
    <source>
        <strain evidence="10 11">SIP3-4</strain>
    </source>
</reference>
<dbReference type="Pfam" id="PF24125">
    <property type="entry name" value="Cds6_C"/>
    <property type="match status" value="1"/>
</dbReference>
<evidence type="ECO:0000256" key="4">
    <source>
        <dbReference type="ARBA" id="ARBA00022452"/>
    </source>
</evidence>
<dbReference type="SUPFAM" id="SSF54427">
    <property type="entry name" value="NTF2-like"/>
    <property type="match status" value="1"/>
</dbReference>
<organism evidence="10 11">
    <name type="scientific">Methylovorus glucosotrophus (strain SIP3-4)</name>
    <dbReference type="NCBI Taxonomy" id="582744"/>
    <lineage>
        <taxon>Bacteria</taxon>
        <taxon>Pseudomonadati</taxon>
        <taxon>Pseudomonadota</taxon>
        <taxon>Betaproteobacteria</taxon>
        <taxon>Nitrosomonadales</taxon>
        <taxon>Methylophilaceae</taxon>
        <taxon>Methylovorus</taxon>
    </lineage>
</organism>
<dbReference type="Gene3D" id="3.10.450.50">
    <property type="match status" value="1"/>
</dbReference>
<proteinExistence type="inferred from homology"/>
<evidence type="ECO:0000256" key="7">
    <source>
        <dbReference type="ARBA" id="ARBA00023237"/>
    </source>
</evidence>
<dbReference type="HOGENOM" id="CLU_012817_0_0_4"/>
<comment type="similarity">
    <text evidence="2">Belongs to the outer membrane factor (OMF) (TC 1.B.17) family.</text>
</comment>
<feature type="signal peptide" evidence="8">
    <location>
        <begin position="1"/>
        <end position="22"/>
    </location>
</feature>
<dbReference type="GO" id="GO:0009279">
    <property type="term" value="C:cell outer membrane"/>
    <property type="evidence" value="ECO:0007669"/>
    <property type="project" value="UniProtKB-SubCell"/>
</dbReference>
<dbReference type="STRING" id="582744.Msip34_1015"/>
<dbReference type="InterPro" id="IPR010130">
    <property type="entry name" value="T1SS_OMP_TolC"/>
</dbReference>
<keyword evidence="5" id="KW-0812">Transmembrane</keyword>
<evidence type="ECO:0000313" key="10">
    <source>
        <dbReference type="EMBL" id="ACT50262.1"/>
    </source>
</evidence>
<evidence type="ECO:0000256" key="2">
    <source>
        <dbReference type="ARBA" id="ARBA00007613"/>
    </source>
</evidence>
<keyword evidence="6" id="KW-0472">Membrane</keyword>
<evidence type="ECO:0000256" key="5">
    <source>
        <dbReference type="ARBA" id="ARBA00022692"/>
    </source>
</evidence>
<dbReference type="NCBIfam" id="TIGR01844">
    <property type="entry name" value="type_I_sec_TolC"/>
    <property type="match status" value="1"/>
</dbReference>
<dbReference type="GO" id="GO:0015288">
    <property type="term" value="F:porin activity"/>
    <property type="evidence" value="ECO:0007669"/>
    <property type="project" value="TreeGrafter"/>
</dbReference>
<dbReference type="Pfam" id="PF02321">
    <property type="entry name" value="OEP"/>
    <property type="match status" value="2"/>
</dbReference>
<dbReference type="KEGG" id="mei:Msip34_1015"/>
<protein>
    <submittedName>
        <fullName evidence="10">Type I secretion outer membrane protein, TolC family</fullName>
    </submittedName>
</protein>
<dbReference type="eggNOG" id="COG4319">
    <property type="taxonomic scope" value="Bacteria"/>
</dbReference>
<dbReference type="Gene3D" id="1.20.1600.10">
    <property type="entry name" value="Outer membrane efflux proteins (OEP)"/>
    <property type="match status" value="1"/>
</dbReference>
<feature type="chain" id="PRO_5002972612" evidence="8">
    <location>
        <begin position="23"/>
        <end position="593"/>
    </location>
</feature>
<dbReference type="GO" id="GO:1990281">
    <property type="term" value="C:efflux pump complex"/>
    <property type="evidence" value="ECO:0007669"/>
    <property type="project" value="TreeGrafter"/>
</dbReference>
<dbReference type="PANTHER" id="PTHR30026:SF22">
    <property type="entry name" value="OUTER MEMBRANE EFFLUX PROTEIN"/>
    <property type="match status" value="1"/>
</dbReference>
<dbReference type="InterPro" id="IPR032710">
    <property type="entry name" value="NTF2-like_dom_sf"/>
</dbReference>
<evidence type="ECO:0000256" key="8">
    <source>
        <dbReference type="SAM" id="SignalP"/>
    </source>
</evidence>
<dbReference type="Proteomes" id="UP000002743">
    <property type="component" value="Chromosome"/>
</dbReference>
<comment type="subcellular location">
    <subcellularLocation>
        <location evidence="1">Cell outer membrane</location>
    </subcellularLocation>
</comment>
<gene>
    <name evidence="10" type="ordered locus">Msip34_1015</name>
</gene>
<evidence type="ECO:0000256" key="3">
    <source>
        <dbReference type="ARBA" id="ARBA00022448"/>
    </source>
</evidence>
<evidence type="ECO:0000256" key="1">
    <source>
        <dbReference type="ARBA" id="ARBA00004442"/>
    </source>
</evidence>
<keyword evidence="7" id="KW-0998">Cell outer membrane</keyword>
<name>C6XCI7_METGS</name>
<sequence length="593" mass="66627" precursor="true">MKAIYKSMIVAAAIAAATPGMAAPASTLQEIVESAVTNNPEVQSRYHNYKAAEQEQNAARGGFLPKVDLISSIRTQEKVFSNTNNTNIPDRQTQLVLKQMLFDGFATSNEVSRLGHAARVRYYELLSAMQNTALETVKAYNDVLRYRQLVSYAEDNYIVHKQLFDKIEERVGAGVGRRVDLEQANGRLALAEANLLTETTNLHDVTARFQRLVGDLPADTLSDVDYFKAGVEQSPSDALKLAYNQNPDLLASIENIIATEDEVKAKKARYSPRLDLQGKKSLDVSSDGRNSTAAADYLELTLTFNLFNGLIDKSLISQSVEKLNTSQDLRDKACVDTRQQLVIAYNDISQLKGQLDFRDQHQLSIEKAREAYRRQFDIGQRTLLDLLDTENEYFQARRTYTNTERDLYNAYARTYASQGELLKKLNVTRADVPELAPTDYNTYATCQAVAPEVVKIDKVALLAKARPLNTEPLKPAEVKFGEADLVKSTVNDWASAWQAKDYNRYISFYADSFVPEKGTRAAWLQQRKQRFAAPGAIVVELKDLKVNMDGTQAQASVSFMQHYASGKYSDDTMKYLTLEKSNNRWLITKETSK</sequence>
<reference evidence="11" key="1">
    <citation type="submission" date="2009-07" db="EMBL/GenBank/DDBJ databases">
        <title>Complete sequence of chromosome of Methylovorus sp. SIP3-4.</title>
        <authorList>
            <person name="Lucas S."/>
            <person name="Copeland A."/>
            <person name="Lapidus A."/>
            <person name="Glavina del Rio T."/>
            <person name="Tice H."/>
            <person name="Bruce D."/>
            <person name="Goodwin L."/>
            <person name="Pitluck S."/>
            <person name="Clum A."/>
            <person name="Larimer F."/>
            <person name="Land M."/>
            <person name="Hauser L."/>
            <person name="Kyrpides N."/>
            <person name="Mikhailova N."/>
            <person name="Kayluzhnaya M."/>
            <person name="Chistoserdova L."/>
        </authorList>
    </citation>
    <scope>NUCLEOTIDE SEQUENCE [LARGE SCALE GENOMIC DNA]</scope>
    <source>
        <strain evidence="11">SIP3-4</strain>
    </source>
</reference>
<dbReference type="InterPro" id="IPR056203">
    <property type="entry name" value="Cds6_C"/>
</dbReference>
<keyword evidence="3" id="KW-0813">Transport</keyword>
<dbReference type="EMBL" id="CP001674">
    <property type="protein sequence ID" value="ACT50262.1"/>
    <property type="molecule type" value="Genomic_DNA"/>
</dbReference>
<keyword evidence="8" id="KW-0732">Signal</keyword>
<evidence type="ECO:0000313" key="11">
    <source>
        <dbReference type="Proteomes" id="UP000002743"/>
    </source>
</evidence>
<dbReference type="InterPro" id="IPR003423">
    <property type="entry name" value="OMP_efflux"/>
</dbReference>
<accession>C6XCI7</accession>
<dbReference type="SUPFAM" id="SSF56954">
    <property type="entry name" value="Outer membrane efflux proteins (OEP)"/>
    <property type="match status" value="1"/>
</dbReference>
<feature type="domain" description="Cds6 C-terminal" evidence="9">
    <location>
        <begin position="486"/>
        <end position="590"/>
    </location>
</feature>
<dbReference type="GO" id="GO:0015562">
    <property type="term" value="F:efflux transmembrane transporter activity"/>
    <property type="evidence" value="ECO:0007669"/>
    <property type="project" value="InterPro"/>
</dbReference>
<dbReference type="PANTHER" id="PTHR30026">
    <property type="entry name" value="OUTER MEMBRANE PROTEIN TOLC"/>
    <property type="match status" value="1"/>
</dbReference>
<keyword evidence="4" id="KW-1134">Transmembrane beta strand</keyword>
<evidence type="ECO:0000256" key="6">
    <source>
        <dbReference type="ARBA" id="ARBA00023136"/>
    </source>
</evidence>
<dbReference type="AlphaFoldDB" id="C6XCI7"/>
<dbReference type="InterPro" id="IPR051906">
    <property type="entry name" value="TolC-like"/>
</dbReference>